<dbReference type="RefSeq" id="WP_358130071.1">
    <property type="nucleotide sequence ID" value="NZ_JBFALK010000002.1"/>
</dbReference>
<comment type="caution">
    <text evidence="1">The sequence shown here is derived from an EMBL/GenBank/DDBJ whole genome shotgun (WGS) entry which is preliminary data.</text>
</comment>
<protein>
    <submittedName>
        <fullName evidence="1">Uncharacterized protein</fullName>
    </submittedName>
</protein>
<proteinExistence type="predicted"/>
<name>A0ABV3G989_MICGL</name>
<accession>A0ABV3G989</accession>
<sequence length="110" mass="12329">MRERLREVLSSGDAYTDSAKPVIDWTHAAAREALIDSRARDGFALLAVLDGRALTGQVAHAAQSPATVLGQDPEDRAVVVRAPGRQRVRATHRHRRDHLVNRFKWRARVM</sequence>
<evidence type="ECO:0000313" key="2">
    <source>
        <dbReference type="Proteomes" id="UP001551675"/>
    </source>
</evidence>
<organism evidence="1 2">
    <name type="scientific">Microtetraspora glauca</name>
    <dbReference type="NCBI Taxonomy" id="1996"/>
    <lineage>
        <taxon>Bacteria</taxon>
        <taxon>Bacillati</taxon>
        <taxon>Actinomycetota</taxon>
        <taxon>Actinomycetes</taxon>
        <taxon>Streptosporangiales</taxon>
        <taxon>Streptosporangiaceae</taxon>
        <taxon>Microtetraspora</taxon>
    </lineage>
</organism>
<evidence type="ECO:0000313" key="1">
    <source>
        <dbReference type="EMBL" id="MEV0967917.1"/>
    </source>
</evidence>
<dbReference type="Proteomes" id="UP001551675">
    <property type="component" value="Unassembled WGS sequence"/>
</dbReference>
<dbReference type="EMBL" id="JBFALK010000002">
    <property type="protein sequence ID" value="MEV0967917.1"/>
    <property type="molecule type" value="Genomic_DNA"/>
</dbReference>
<gene>
    <name evidence="1" type="ORF">AB0I59_04735</name>
</gene>
<reference evidence="1 2" key="1">
    <citation type="submission" date="2024-06" db="EMBL/GenBank/DDBJ databases">
        <title>The Natural Products Discovery Center: Release of the First 8490 Sequenced Strains for Exploring Actinobacteria Biosynthetic Diversity.</title>
        <authorList>
            <person name="Kalkreuter E."/>
            <person name="Kautsar S.A."/>
            <person name="Yang D."/>
            <person name="Bader C.D."/>
            <person name="Teijaro C.N."/>
            <person name="Fluegel L."/>
            <person name="Davis C.M."/>
            <person name="Simpson J.R."/>
            <person name="Lauterbach L."/>
            <person name="Steele A.D."/>
            <person name="Gui C."/>
            <person name="Meng S."/>
            <person name="Li G."/>
            <person name="Viehrig K."/>
            <person name="Ye F."/>
            <person name="Su P."/>
            <person name="Kiefer A.F."/>
            <person name="Nichols A."/>
            <person name="Cepeda A.J."/>
            <person name="Yan W."/>
            <person name="Fan B."/>
            <person name="Jiang Y."/>
            <person name="Adhikari A."/>
            <person name="Zheng C.-J."/>
            <person name="Schuster L."/>
            <person name="Cowan T.M."/>
            <person name="Smanski M.J."/>
            <person name="Chevrette M.G."/>
            <person name="De Carvalho L.P.S."/>
            <person name="Shen B."/>
        </authorList>
    </citation>
    <scope>NUCLEOTIDE SEQUENCE [LARGE SCALE GENOMIC DNA]</scope>
    <source>
        <strain evidence="1 2">NPDC050100</strain>
    </source>
</reference>
<keyword evidence="2" id="KW-1185">Reference proteome</keyword>